<organism evidence="1 2">
    <name type="scientific">Leucogyrophana mollusca</name>
    <dbReference type="NCBI Taxonomy" id="85980"/>
    <lineage>
        <taxon>Eukaryota</taxon>
        <taxon>Fungi</taxon>
        <taxon>Dikarya</taxon>
        <taxon>Basidiomycota</taxon>
        <taxon>Agaricomycotina</taxon>
        <taxon>Agaricomycetes</taxon>
        <taxon>Agaricomycetidae</taxon>
        <taxon>Boletales</taxon>
        <taxon>Boletales incertae sedis</taxon>
        <taxon>Leucogyrophana</taxon>
    </lineage>
</organism>
<name>A0ACB8BRQ8_9AGAM</name>
<accession>A0ACB8BRQ8</accession>
<comment type="caution">
    <text evidence="1">The sequence shown here is derived from an EMBL/GenBank/DDBJ whole genome shotgun (WGS) entry which is preliminary data.</text>
</comment>
<dbReference type="Proteomes" id="UP000790709">
    <property type="component" value="Unassembled WGS sequence"/>
</dbReference>
<protein>
    <submittedName>
        <fullName evidence="1">Uncharacterized protein</fullName>
    </submittedName>
</protein>
<dbReference type="EMBL" id="MU266355">
    <property type="protein sequence ID" value="KAH7928226.1"/>
    <property type="molecule type" value="Genomic_DNA"/>
</dbReference>
<sequence>MMHLVASYLLVASVVYAAVPNPGRRPLGVTKAASVEPSDPEILEGTGAGWPLDEPPAANATGHLVFETINSLLQHWPNTRYRNGHNVVPGTLPVGTLLYHGTKEAKIPDVPEWTATDPEYSLIFCQGSTKNGCWHLTLAATRPLKVLYFDGSSSAKMKDGPLDSQDIVAWGELRPDRAYDDYGRIKDLCAWGEQYDLDGFVRMEIDFEVMLCNFTSGVEVVSFLNLATLKIPDLILGYIPNDKHLLFRAFEVMASGSWHNHQPGDTRIQLDLTNLISFYDTGLFPSLVEGRTGQERWDHRLKGLSSADAAALQVRLGQGLVDREQKNSGVDWQTLFRVVADRYADRLEFMHHLLNDEGGDLLRQAKNIQLQLRVVVTPYALHSAVPPNASMLHDADNSWASSVFRECATTHTAQIVKLSAVMTASEQLMLHSLQETTREICRVLVGMWADGVTAGLDEYLWQDPSSEGDDNAKLERIMVQWKGQLTSLMGWLDWSVWIKCKPTCGLEEVCYLPTWPFGFPLPSLSLEHEDLSPKSRSQMHLLQRQTQSRAGDGNEWRRPQPKCIRRLPPHSF</sequence>
<keyword evidence="2" id="KW-1185">Reference proteome</keyword>
<gene>
    <name evidence="1" type="ORF">BV22DRAFT_1083295</name>
</gene>
<reference evidence="1" key="1">
    <citation type="journal article" date="2021" name="New Phytol.">
        <title>Evolutionary innovations through gain and loss of genes in the ectomycorrhizal Boletales.</title>
        <authorList>
            <person name="Wu G."/>
            <person name="Miyauchi S."/>
            <person name="Morin E."/>
            <person name="Kuo A."/>
            <person name="Drula E."/>
            <person name="Varga T."/>
            <person name="Kohler A."/>
            <person name="Feng B."/>
            <person name="Cao Y."/>
            <person name="Lipzen A."/>
            <person name="Daum C."/>
            <person name="Hundley H."/>
            <person name="Pangilinan J."/>
            <person name="Johnson J."/>
            <person name="Barry K."/>
            <person name="LaButti K."/>
            <person name="Ng V."/>
            <person name="Ahrendt S."/>
            <person name="Min B."/>
            <person name="Choi I.G."/>
            <person name="Park H."/>
            <person name="Plett J.M."/>
            <person name="Magnuson J."/>
            <person name="Spatafora J.W."/>
            <person name="Nagy L.G."/>
            <person name="Henrissat B."/>
            <person name="Grigoriev I.V."/>
            <person name="Yang Z.L."/>
            <person name="Xu J."/>
            <person name="Martin F.M."/>
        </authorList>
    </citation>
    <scope>NUCLEOTIDE SEQUENCE</scope>
    <source>
        <strain evidence="1">KUC20120723A-06</strain>
    </source>
</reference>
<evidence type="ECO:0000313" key="2">
    <source>
        <dbReference type="Proteomes" id="UP000790709"/>
    </source>
</evidence>
<evidence type="ECO:0000313" key="1">
    <source>
        <dbReference type="EMBL" id="KAH7928226.1"/>
    </source>
</evidence>
<proteinExistence type="predicted"/>